<keyword evidence="2" id="KW-1185">Reference proteome</keyword>
<accession>A0AAW2FY18</accession>
<organism evidence="1 2">
    <name type="scientific">Cardiocondyla obscurior</name>
    <dbReference type="NCBI Taxonomy" id="286306"/>
    <lineage>
        <taxon>Eukaryota</taxon>
        <taxon>Metazoa</taxon>
        <taxon>Ecdysozoa</taxon>
        <taxon>Arthropoda</taxon>
        <taxon>Hexapoda</taxon>
        <taxon>Insecta</taxon>
        <taxon>Pterygota</taxon>
        <taxon>Neoptera</taxon>
        <taxon>Endopterygota</taxon>
        <taxon>Hymenoptera</taxon>
        <taxon>Apocrita</taxon>
        <taxon>Aculeata</taxon>
        <taxon>Formicoidea</taxon>
        <taxon>Formicidae</taxon>
        <taxon>Myrmicinae</taxon>
        <taxon>Cardiocondyla</taxon>
    </lineage>
</organism>
<dbReference type="Proteomes" id="UP001430953">
    <property type="component" value="Unassembled WGS sequence"/>
</dbReference>
<protein>
    <submittedName>
        <fullName evidence="1">Uncharacterized protein</fullName>
    </submittedName>
</protein>
<gene>
    <name evidence="1" type="ORF">PUN28_008059</name>
</gene>
<comment type="caution">
    <text evidence="1">The sequence shown here is derived from an EMBL/GenBank/DDBJ whole genome shotgun (WGS) entry which is preliminary data.</text>
</comment>
<evidence type="ECO:0000313" key="2">
    <source>
        <dbReference type="Proteomes" id="UP001430953"/>
    </source>
</evidence>
<reference evidence="1 2" key="1">
    <citation type="submission" date="2023-03" db="EMBL/GenBank/DDBJ databases">
        <title>High recombination rates correlate with genetic variation in Cardiocondyla obscurior ants.</title>
        <authorList>
            <person name="Errbii M."/>
        </authorList>
    </citation>
    <scope>NUCLEOTIDE SEQUENCE [LARGE SCALE GENOMIC DNA]</scope>
    <source>
        <strain evidence="1">Alpha-2009</strain>
        <tissue evidence="1">Whole body</tissue>
    </source>
</reference>
<sequence length="79" mass="9549">MYAIEPYSYRLSRCHLPLFVCDKTLLCKFFTIETFSTMRWIKARISSAYIDTVHLNYFDCKRDCREMSKSLHIETYLHP</sequence>
<name>A0AAW2FY18_9HYME</name>
<proteinExistence type="predicted"/>
<evidence type="ECO:0000313" key="1">
    <source>
        <dbReference type="EMBL" id="KAL0120137.1"/>
    </source>
</evidence>
<dbReference type="EMBL" id="JADYXP020000007">
    <property type="protein sequence ID" value="KAL0120137.1"/>
    <property type="molecule type" value="Genomic_DNA"/>
</dbReference>
<dbReference type="AlphaFoldDB" id="A0AAW2FY18"/>